<keyword evidence="1" id="KW-0540">Nuclease</keyword>
<evidence type="ECO:0000256" key="1">
    <source>
        <dbReference type="ARBA" id="ARBA00022722"/>
    </source>
</evidence>
<keyword evidence="6" id="KW-1185">Reference proteome</keyword>
<dbReference type="PROSITE" id="PS50830">
    <property type="entry name" value="TNASE_3"/>
    <property type="match status" value="1"/>
</dbReference>
<evidence type="ECO:0000313" key="6">
    <source>
        <dbReference type="Proteomes" id="UP001449657"/>
    </source>
</evidence>
<evidence type="ECO:0000313" key="5">
    <source>
        <dbReference type="EMBL" id="WZN48461.1"/>
    </source>
</evidence>
<dbReference type="RefSeq" id="WP_341843051.1">
    <property type="nucleotide sequence ID" value="NZ_CP149792.1"/>
</dbReference>
<evidence type="ECO:0000256" key="3">
    <source>
        <dbReference type="ARBA" id="ARBA00022801"/>
    </source>
</evidence>
<feature type="domain" description="TNase-like" evidence="4">
    <location>
        <begin position="1"/>
        <end position="105"/>
    </location>
</feature>
<proteinExistence type="predicted"/>
<sequence>MLINGKAVRIRLFGVDAPEKGQPFGEKSRQYTADLCFGKTVRMEKKDKDQYGRIVAEIYLPDGTSLNHRLVAAGFAWHYTQFSKNPDMARAQQKARAERKGLWAEPQPMAPWNWRKQHRRTSQFHAQL</sequence>
<dbReference type="PANTHER" id="PTHR12302">
    <property type="entry name" value="EBNA2 BINDING PROTEIN P100"/>
    <property type="match status" value="1"/>
</dbReference>
<evidence type="ECO:0000256" key="2">
    <source>
        <dbReference type="ARBA" id="ARBA00022759"/>
    </source>
</evidence>
<reference evidence="5 6" key="1">
    <citation type="submission" date="2024-03" db="EMBL/GenBank/DDBJ databases">
        <title>Chitinophaga caseinilytica sp. nov., a casein hydrolysing bacterium isolated from forest soil.</title>
        <authorList>
            <person name="Lee D.S."/>
            <person name="Han D.M."/>
            <person name="Baek J.H."/>
            <person name="Choi D.G."/>
            <person name="Jeon J.H."/>
            <person name="Jeon C.O."/>
        </authorList>
    </citation>
    <scope>NUCLEOTIDE SEQUENCE [LARGE SCALE GENOMIC DNA]</scope>
    <source>
        <strain evidence="5 6">KACC 19118</strain>
    </source>
</reference>
<gene>
    <name evidence="5" type="ORF">WJU22_09765</name>
</gene>
<dbReference type="InterPro" id="IPR035437">
    <property type="entry name" value="SNase_OB-fold_sf"/>
</dbReference>
<dbReference type="Pfam" id="PF00565">
    <property type="entry name" value="SNase"/>
    <property type="match status" value="1"/>
</dbReference>
<keyword evidence="3" id="KW-0378">Hydrolase</keyword>
<dbReference type="SMART" id="SM00318">
    <property type="entry name" value="SNc"/>
    <property type="match status" value="1"/>
</dbReference>
<dbReference type="PANTHER" id="PTHR12302:SF3">
    <property type="entry name" value="SERINE_THREONINE-PROTEIN KINASE 31"/>
    <property type="match status" value="1"/>
</dbReference>
<dbReference type="InterPro" id="IPR016071">
    <property type="entry name" value="Staphylococal_nuclease_OB-fold"/>
</dbReference>
<dbReference type="Gene3D" id="2.40.50.90">
    <property type="match status" value="1"/>
</dbReference>
<evidence type="ECO:0000259" key="4">
    <source>
        <dbReference type="PROSITE" id="PS50830"/>
    </source>
</evidence>
<accession>A0ABZ2ZCP7</accession>
<protein>
    <submittedName>
        <fullName evidence="5">Thermonuclease family protein</fullName>
    </submittedName>
</protein>
<organism evidence="5 6">
    <name type="scientific">Chitinophaga caseinilytica</name>
    <dbReference type="NCBI Taxonomy" id="2267521"/>
    <lineage>
        <taxon>Bacteria</taxon>
        <taxon>Pseudomonadati</taxon>
        <taxon>Bacteroidota</taxon>
        <taxon>Chitinophagia</taxon>
        <taxon>Chitinophagales</taxon>
        <taxon>Chitinophagaceae</taxon>
        <taxon>Chitinophaga</taxon>
    </lineage>
</organism>
<dbReference type="SUPFAM" id="SSF50199">
    <property type="entry name" value="Staphylococcal nuclease"/>
    <property type="match status" value="1"/>
</dbReference>
<keyword evidence="2" id="KW-0255">Endonuclease</keyword>
<name>A0ABZ2ZCP7_9BACT</name>
<dbReference type="Proteomes" id="UP001449657">
    <property type="component" value="Chromosome"/>
</dbReference>
<dbReference type="EMBL" id="CP150096">
    <property type="protein sequence ID" value="WZN48461.1"/>
    <property type="molecule type" value="Genomic_DNA"/>
</dbReference>